<reference evidence="1" key="1">
    <citation type="submission" date="2021-04" db="EMBL/GenBank/DDBJ databases">
        <title>Genome seq and assembly of Streptomyces sp. RG38.</title>
        <authorList>
            <person name="Chhetri G."/>
        </authorList>
    </citation>
    <scope>NUCLEOTIDE SEQUENCE</scope>
    <source>
        <strain evidence="1">RG38</strain>
    </source>
</reference>
<accession>A0A940XG19</accession>
<protein>
    <submittedName>
        <fullName evidence="1">Uncharacterized protein</fullName>
    </submittedName>
</protein>
<dbReference type="AlphaFoldDB" id="A0A940XG19"/>
<dbReference type="RefSeq" id="WP_210872263.1">
    <property type="nucleotide sequence ID" value="NZ_JAGPNL010000003.1"/>
</dbReference>
<name>A0A940XG19_9ACTN</name>
<gene>
    <name evidence="1" type="ORF">J5Y05_14375</name>
</gene>
<organism evidence="1 2">
    <name type="scientific">Streptomyces tagetis</name>
    <dbReference type="NCBI Taxonomy" id="2820809"/>
    <lineage>
        <taxon>Bacteria</taxon>
        <taxon>Bacillati</taxon>
        <taxon>Actinomycetota</taxon>
        <taxon>Actinomycetes</taxon>
        <taxon>Kitasatosporales</taxon>
        <taxon>Streptomycetaceae</taxon>
        <taxon>Streptomyces</taxon>
    </lineage>
</organism>
<proteinExistence type="predicted"/>
<evidence type="ECO:0000313" key="1">
    <source>
        <dbReference type="EMBL" id="MBQ0827686.1"/>
    </source>
</evidence>
<sequence>MTHGIRTTHPQHSPTAEEKAAAALLAKGRARDASQAAAIVAAGTALVLAPVDPAVFRPAAPVPAPTVPGCTAILLAHATLRAQADTTARVRAHLGYHPAWTPRAHLGETSRRIQAWDQRELNALHERLGGEVTAREVTRTAGRTTWTATEITLTVDVPGVGPVTVSTDWDEESGGHDLPLARGLALPTVTV</sequence>
<evidence type="ECO:0000313" key="2">
    <source>
        <dbReference type="Proteomes" id="UP000677875"/>
    </source>
</evidence>
<dbReference type="EMBL" id="JAGPNL010000003">
    <property type="protein sequence ID" value="MBQ0827686.1"/>
    <property type="molecule type" value="Genomic_DNA"/>
</dbReference>
<comment type="caution">
    <text evidence="1">The sequence shown here is derived from an EMBL/GenBank/DDBJ whole genome shotgun (WGS) entry which is preliminary data.</text>
</comment>
<dbReference type="Proteomes" id="UP000677875">
    <property type="component" value="Unassembled WGS sequence"/>
</dbReference>
<keyword evidence="2" id="KW-1185">Reference proteome</keyword>